<sequence length="482" mass="53602">MSIDHILTFADLDDSVTPPIMRAASCSDPSVLRAVIKYGASLDEKRRRDVGLSWQAFSDCDSLSLQYDSPLQEAIRAELPENVALLISAGSDPNGLLADMLSRFSAQYLRFRRHRNHITRNEALKLISESQLSPLTSGELSCRRKTRTRFWTSESFVTTCSVPRTARTALETAASTGNIEIFDQILAAEPEISWWMVNSQTLALPTHPLHSFLSISTPLHAAIEAGNNDMVMYMIDKGFSPNTVPVSATIQCISPLMATVASCAPPNLEAYDLLLSYAHTNRDLRTPVFNVHILHFVTALLSFALLERVAASIPLSNAGTTALGHTLLHVACMPSDDTYIQIYSEKVYQSIHNVRTLSTSWIPLELLPHEQNRKDGLVRNYEGLSHLQDPSITDTTAQIKVVEFLLRSSTLQVNATDKDGNSAMHYVAGSRVVSEELLQMLRAVDGGEHVWMNEKNMWGWTPRDLYRDGKSAVAEPYKPFWG</sequence>
<accession>A0A8H3FWJ1</accession>
<keyword evidence="5" id="KW-1185">Reference proteome</keyword>
<name>A0A8H3FWJ1_9LECA</name>
<keyword evidence="2 3" id="KW-0040">ANK repeat</keyword>
<dbReference type="Pfam" id="PF00023">
    <property type="entry name" value="Ank"/>
    <property type="match status" value="1"/>
</dbReference>
<dbReference type="PANTHER" id="PTHR24189:SF50">
    <property type="entry name" value="ANKYRIN REPEAT AND SOCS BOX PROTEIN 2"/>
    <property type="match status" value="1"/>
</dbReference>
<dbReference type="AlphaFoldDB" id="A0A8H3FWJ1"/>
<dbReference type="OrthoDB" id="2980193at2759"/>
<evidence type="ECO:0000256" key="3">
    <source>
        <dbReference type="PROSITE-ProRule" id="PRU00023"/>
    </source>
</evidence>
<feature type="repeat" description="ANK" evidence="3">
    <location>
        <begin position="214"/>
        <end position="246"/>
    </location>
</feature>
<keyword evidence="1" id="KW-0677">Repeat</keyword>
<dbReference type="InterPro" id="IPR036770">
    <property type="entry name" value="Ankyrin_rpt-contain_sf"/>
</dbReference>
<protein>
    <recommendedName>
        <fullName evidence="6">Ankyrin</fullName>
    </recommendedName>
</protein>
<dbReference type="PROSITE" id="PS50297">
    <property type="entry name" value="ANK_REP_REGION"/>
    <property type="match status" value="1"/>
</dbReference>
<dbReference type="EMBL" id="CAJPDR010000317">
    <property type="protein sequence ID" value="CAF9932026.1"/>
    <property type="molecule type" value="Genomic_DNA"/>
</dbReference>
<dbReference type="PANTHER" id="PTHR24189">
    <property type="entry name" value="MYOTROPHIN"/>
    <property type="match status" value="1"/>
</dbReference>
<dbReference type="SUPFAM" id="SSF48403">
    <property type="entry name" value="Ankyrin repeat"/>
    <property type="match status" value="1"/>
</dbReference>
<organism evidence="4 5">
    <name type="scientific">Alectoria fallacina</name>
    <dbReference type="NCBI Taxonomy" id="1903189"/>
    <lineage>
        <taxon>Eukaryota</taxon>
        <taxon>Fungi</taxon>
        <taxon>Dikarya</taxon>
        <taxon>Ascomycota</taxon>
        <taxon>Pezizomycotina</taxon>
        <taxon>Lecanoromycetes</taxon>
        <taxon>OSLEUM clade</taxon>
        <taxon>Lecanoromycetidae</taxon>
        <taxon>Lecanorales</taxon>
        <taxon>Lecanorineae</taxon>
        <taxon>Parmeliaceae</taxon>
        <taxon>Alectoria</taxon>
    </lineage>
</organism>
<dbReference type="SMART" id="SM00248">
    <property type="entry name" value="ANK"/>
    <property type="match status" value="5"/>
</dbReference>
<evidence type="ECO:0000256" key="1">
    <source>
        <dbReference type="ARBA" id="ARBA00022737"/>
    </source>
</evidence>
<dbReference type="InterPro" id="IPR050745">
    <property type="entry name" value="Multifunctional_regulatory"/>
</dbReference>
<dbReference type="InterPro" id="IPR002110">
    <property type="entry name" value="Ankyrin_rpt"/>
</dbReference>
<dbReference type="Proteomes" id="UP000664203">
    <property type="component" value="Unassembled WGS sequence"/>
</dbReference>
<comment type="caution">
    <text evidence="4">The sequence shown here is derived from an EMBL/GenBank/DDBJ whole genome shotgun (WGS) entry which is preliminary data.</text>
</comment>
<evidence type="ECO:0008006" key="6">
    <source>
        <dbReference type="Google" id="ProtNLM"/>
    </source>
</evidence>
<evidence type="ECO:0000313" key="4">
    <source>
        <dbReference type="EMBL" id="CAF9932026.1"/>
    </source>
</evidence>
<proteinExistence type="predicted"/>
<dbReference type="PROSITE" id="PS50088">
    <property type="entry name" value="ANK_REPEAT"/>
    <property type="match status" value="1"/>
</dbReference>
<reference evidence="4" key="1">
    <citation type="submission" date="2021-03" db="EMBL/GenBank/DDBJ databases">
        <authorList>
            <person name="Tagirdzhanova G."/>
        </authorList>
    </citation>
    <scope>NUCLEOTIDE SEQUENCE</scope>
</reference>
<gene>
    <name evidence="4" type="ORF">ALECFALPRED_005147</name>
</gene>
<evidence type="ECO:0000256" key="2">
    <source>
        <dbReference type="ARBA" id="ARBA00023043"/>
    </source>
</evidence>
<dbReference type="Gene3D" id="1.25.40.20">
    <property type="entry name" value="Ankyrin repeat-containing domain"/>
    <property type="match status" value="3"/>
</dbReference>
<evidence type="ECO:0000313" key="5">
    <source>
        <dbReference type="Proteomes" id="UP000664203"/>
    </source>
</evidence>